<keyword evidence="2" id="KW-0677">Repeat</keyword>
<proteinExistence type="predicted"/>
<comment type="caution">
    <text evidence="3">The sequence shown here is derived from an EMBL/GenBank/DDBJ whole genome shotgun (WGS) entry which is preliminary data.</text>
</comment>
<evidence type="ECO:0000313" key="4">
    <source>
        <dbReference type="Proteomes" id="UP001482620"/>
    </source>
</evidence>
<dbReference type="Proteomes" id="UP001482620">
    <property type="component" value="Unassembled WGS sequence"/>
</dbReference>
<accession>A0ABV0VK67</accession>
<dbReference type="InterPro" id="IPR001611">
    <property type="entry name" value="Leu-rich_rpt"/>
</dbReference>
<organism evidence="3 4">
    <name type="scientific">Ilyodon furcidens</name>
    <name type="common">goldbreast splitfin</name>
    <dbReference type="NCBI Taxonomy" id="33524"/>
    <lineage>
        <taxon>Eukaryota</taxon>
        <taxon>Metazoa</taxon>
        <taxon>Chordata</taxon>
        <taxon>Craniata</taxon>
        <taxon>Vertebrata</taxon>
        <taxon>Euteleostomi</taxon>
        <taxon>Actinopterygii</taxon>
        <taxon>Neopterygii</taxon>
        <taxon>Teleostei</taxon>
        <taxon>Neoteleostei</taxon>
        <taxon>Acanthomorphata</taxon>
        <taxon>Ovalentaria</taxon>
        <taxon>Atherinomorphae</taxon>
        <taxon>Cyprinodontiformes</taxon>
        <taxon>Goodeidae</taxon>
        <taxon>Ilyodon</taxon>
    </lineage>
</organism>
<dbReference type="Pfam" id="PF13516">
    <property type="entry name" value="LRR_6"/>
    <property type="match status" value="3"/>
</dbReference>
<dbReference type="Gene3D" id="3.80.10.10">
    <property type="entry name" value="Ribonuclease Inhibitor"/>
    <property type="match status" value="1"/>
</dbReference>
<sequence length="134" mass="14806">LSCCNLSERSCEALSTVLGSQNSSLRELDLSNNNLGDSGVKMLSVGLQSPHCKLERLRLSGCVITEEGCASLISALSFNPLHMTELDLSYNDLGEWGEKMLSTTQNNTRLDTLRYFQTNLISDVMESATKVERR</sequence>
<reference evidence="3 4" key="1">
    <citation type="submission" date="2021-06" db="EMBL/GenBank/DDBJ databases">
        <authorList>
            <person name="Palmer J.M."/>
        </authorList>
    </citation>
    <scope>NUCLEOTIDE SEQUENCE [LARGE SCALE GENOMIC DNA]</scope>
    <source>
        <strain evidence="4">if_2019</strain>
        <tissue evidence="3">Muscle</tissue>
    </source>
</reference>
<keyword evidence="1" id="KW-0433">Leucine-rich repeat</keyword>
<dbReference type="SMART" id="SM00368">
    <property type="entry name" value="LRR_RI"/>
    <property type="match status" value="3"/>
</dbReference>
<name>A0ABV0VK67_9TELE</name>
<dbReference type="PANTHER" id="PTHR24106">
    <property type="entry name" value="NACHT, LRR AND CARD DOMAINS-CONTAINING"/>
    <property type="match status" value="1"/>
</dbReference>
<feature type="non-terminal residue" evidence="3">
    <location>
        <position position="1"/>
    </location>
</feature>
<evidence type="ECO:0000256" key="1">
    <source>
        <dbReference type="ARBA" id="ARBA00022614"/>
    </source>
</evidence>
<evidence type="ECO:0000256" key="2">
    <source>
        <dbReference type="ARBA" id="ARBA00022737"/>
    </source>
</evidence>
<dbReference type="EMBL" id="JAHRIQ010112147">
    <property type="protein sequence ID" value="MEQ2257659.1"/>
    <property type="molecule type" value="Genomic_DNA"/>
</dbReference>
<keyword evidence="4" id="KW-1185">Reference proteome</keyword>
<protein>
    <submittedName>
        <fullName evidence="3">Uncharacterized protein</fullName>
    </submittedName>
</protein>
<dbReference type="PROSITE" id="PS51450">
    <property type="entry name" value="LRR"/>
    <property type="match status" value="1"/>
</dbReference>
<dbReference type="InterPro" id="IPR051261">
    <property type="entry name" value="NLR"/>
</dbReference>
<evidence type="ECO:0000313" key="3">
    <source>
        <dbReference type="EMBL" id="MEQ2257659.1"/>
    </source>
</evidence>
<gene>
    <name evidence="3" type="ORF">ILYODFUR_037024</name>
</gene>
<dbReference type="SUPFAM" id="SSF52047">
    <property type="entry name" value="RNI-like"/>
    <property type="match status" value="1"/>
</dbReference>
<dbReference type="InterPro" id="IPR032675">
    <property type="entry name" value="LRR_dom_sf"/>
</dbReference>